<dbReference type="PANTHER" id="PTHR46015">
    <property type="entry name" value="ZGC:172121"/>
    <property type="match status" value="1"/>
</dbReference>
<name>A0A2S9QRF8_9MICO</name>
<dbReference type="InterPro" id="IPR051486">
    <property type="entry name" value="Hcy_S-methyltransferase"/>
</dbReference>
<dbReference type="InterPro" id="IPR036589">
    <property type="entry name" value="HCY_dom_sf"/>
</dbReference>
<dbReference type="PROSITE" id="PS50970">
    <property type="entry name" value="HCY"/>
    <property type="match status" value="1"/>
</dbReference>
<protein>
    <submittedName>
        <fullName evidence="7">Homocysteine S-methyltransferase</fullName>
    </submittedName>
</protein>
<evidence type="ECO:0000256" key="4">
    <source>
        <dbReference type="ARBA" id="ARBA00022833"/>
    </source>
</evidence>
<reference evidence="7 8" key="1">
    <citation type="journal article" date="2017" name="New Microbes New Infect">
        <title>Genome sequence of 'Leucobacter massiliensis' sp. nov. isolated from human pharynx after travel to the 2014 Hajj.</title>
        <authorList>
            <person name="Leangapichart T."/>
            <person name="Gautret P."/>
            <person name="Nguyen T.T."/>
            <person name="Armstrong N."/>
            <person name="Rolain J.M."/>
        </authorList>
    </citation>
    <scope>NUCLEOTIDE SEQUENCE [LARGE SCALE GENOMIC DNA]</scope>
    <source>
        <strain evidence="7 8">122RC15</strain>
    </source>
</reference>
<comment type="cofactor">
    <cofactor evidence="5">
        <name>Zn(2+)</name>
        <dbReference type="ChEBI" id="CHEBI:29105"/>
    </cofactor>
</comment>
<dbReference type="GO" id="GO:0008898">
    <property type="term" value="F:S-adenosylmethionine-homocysteine S-methyltransferase activity"/>
    <property type="evidence" value="ECO:0007669"/>
    <property type="project" value="TreeGrafter"/>
</dbReference>
<dbReference type="GO" id="GO:0032259">
    <property type="term" value="P:methylation"/>
    <property type="evidence" value="ECO:0007669"/>
    <property type="project" value="UniProtKB-KW"/>
</dbReference>
<feature type="binding site" evidence="5">
    <location>
        <position position="295"/>
    </location>
    <ligand>
        <name>Zn(2+)</name>
        <dbReference type="ChEBI" id="CHEBI:29105"/>
    </ligand>
</feature>
<feature type="binding site" evidence="5">
    <location>
        <position position="231"/>
    </location>
    <ligand>
        <name>Zn(2+)</name>
        <dbReference type="ChEBI" id="CHEBI:29105"/>
    </ligand>
</feature>
<accession>A0A2S9QRF8</accession>
<dbReference type="GO" id="GO:0033528">
    <property type="term" value="P:S-methylmethionine cycle"/>
    <property type="evidence" value="ECO:0007669"/>
    <property type="project" value="TreeGrafter"/>
</dbReference>
<evidence type="ECO:0000259" key="6">
    <source>
        <dbReference type="PROSITE" id="PS50970"/>
    </source>
</evidence>
<dbReference type="PANTHER" id="PTHR46015:SF1">
    <property type="entry name" value="HOMOCYSTEINE S-METHYLTRANSFERASE-LIKE ISOFORM 1"/>
    <property type="match status" value="1"/>
</dbReference>
<keyword evidence="2 5" id="KW-0808">Transferase</keyword>
<dbReference type="SUPFAM" id="SSF82282">
    <property type="entry name" value="Homocysteine S-methyltransferase"/>
    <property type="match status" value="1"/>
</dbReference>
<dbReference type="Gene3D" id="3.20.20.330">
    <property type="entry name" value="Homocysteine-binding-like domain"/>
    <property type="match status" value="1"/>
</dbReference>
<dbReference type="InterPro" id="IPR003726">
    <property type="entry name" value="HCY_dom"/>
</dbReference>
<dbReference type="RefSeq" id="WP_105804484.1">
    <property type="nucleotide sequence ID" value="NZ_MWZD01000013.1"/>
</dbReference>
<keyword evidence="8" id="KW-1185">Reference proteome</keyword>
<keyword evidence="3 5" id="KW-0479">Metal-binding</keyword>
<dbReference type="Proteomes" id="UP000238650">
    <property type="component" value="Unassembled WGS sequence"/>
</dbReference>
<dbReference type="PIRSF" id="PIRSF037505">
    <property type="entry name" value="Betaine_HMT"/>
    <property type="match status" value="1"/>
</dbReference>
<dbReference type="AlphaFoldDB" id="A0A2S9QRF8"/>
<proteinExistence type="predicted"/>
<evidence type="ECO:0000313" key="7">
    <source>
        <dbReference type="EMBL" id="PRI12174.1"/>
    </source>
</evidence>
<feature type="binding site" evidence="5">
    <location>
        <position position="294"/>
    </location>
    <ligand>
        <name>Zn(2+)</name>
        <dbReference type="ChEBI" id="CHEBI:29105"/>
    </ligand>
</feature>
<gene>
    <name evidence="7" type="ORF">B4915_03730</name>
</gene>
<comment type="caution">
    <text evidence="7">The sequence shown here is derived from an EMBL/GenBank/DDBJ whole genome shotgun (WGS) entry which is preliminary data.</text>
</comment>
<feature type="domain" description="Hcy-binding" evidence="6">
    <location>
        <begin position="7"/>
        <end position="309"/>
    </location>
</feature>
<dbReference type="Pfam" id="PF02574">
    <property type="entry name" value="S-methyl_trans"/>
    <property type="match status" value="1"/>
</dbReference>
<dbReference type="GO" id="GO:0008270">
    <property type="term" value="F:zinc ion binding"/>
    <property type="evidence" value="ECO:0007669"/>
    <property type="project" value="InterPro"/>
</dbReference>
<sequence length="317" mass="32790">MAGERAEPTLAEALRAGALTLDGGLGTRLETRGNDVTGSLWSAEVLRSRPEEVRAAHADYFSAGARIATSCSYQVTADGFARAGLPAHEAATLLARSVELAREAADAPAEASVPGEPRWVLASIGPYGAARADGSEYTGDYGSAVGVAELRAWHRPRLRALDAAGADALLCETIPSLTEAEALAAELAECHTPGILSVSLVDGKLPSGDSPAAVARLAARTRGLIAVGVNCCAAADAAAALREMREACALPLVVYPNSGEQWHADTRSWSGSSASLAGHVAEWAAIGARLIGGCCRVDVDELGQISAAVARWNRERR</sequence>
<dbReference type="OrthoDB" id="9803687at2"/>
<dbReference type="NCBIfam" id="NF007020">
    <property type="entry name" value="PRK09485.1"/>
    <property type="match status" value="1"/>
</dbReference>
<dbReference type="EMBL" id="MWZD01000013">
    <property type="protein sequence ID" value="PRI12174.1"/>
    <property type="molecule type" value="Genomic_DNA"/>
</dbReference>
<keyword evidence="1 5" id="KW-0489">Methyltransferase</keyword>
<dbReference type="InterPro" id="IPR017226">
    <property type="entry name" value="BHMT-like"/>
</dbReference>
<evidence type="ECO:0000256" key="5">
    <source>
        <dbReference type="PROSITE-ProRule" id="PRU00333"/>
    </source>
</evidence>
<evidence type="ECO:0000256" key="2">
    <source>
        <dbReference type="ARBA" id="ARBA00022679"/>
    </source>
</evidence>
<keyword evidence="4 5" id="KW-0862">Zinc</keyword>
<evidence type="ECO:0000256" key="1">
    <source>
        <dbReference type="ARBA" id="ARBA00022603"/>
    </source>
</evidence>
<dbReference type="GO" id="GO:0009086">
    <property type="term" value="P:methionine biosynthetic process"/>
    <property type="evidence" value="ECO:0007669"/>
    <property type="project" value="InterPro"/>
</dbReference>
<evidence type="ECO:0000313" key="8">
    <source>
        <dbReference type="Proteomes" id="UP000238650"/>
    </source>
</evidence>
<organism evidence="7 8">
    <name type="scientific">Leucobacter massiliensis</name>
    <dbReference type="NCBI Taxonomy" id="1686285"/>
    <lineage>
        <taxon>Bacteria</taxon>
        <taxon>Bacillati</taxon>
        <taxon>Actinomycetota</taxon>
        <taxon>Actinomycetes</taxon>
        <taxon>Micrococcales</taxon>
        <taxon>Microbacteriaceae</taxon>
        <taxon>Leucobacter</taxon>
    </lineage>
</organism>
<evidence type="ECO:0000256" key="3">
    <source>
        <dbReference type="ARBA" id="ARBA00022723"/>
    </source>
</evidence>